<feature type="transmembrane region" description="Helical" evidence="6">
    <location>
        <begin position="71"/>
        <end position="92"/>
    </location>
</feature>
<feature type="transmembrane region" description="Helical" evidence="6">
    <location>
        <begin position="217"/>
        <end position="241"/>
    </location>
</feature>
<feature type="transmembrane region" description="Helical" evidence="6">
    <location>
        <begin position="42"/>
        <end position="59"/>
    </location>
</feature>
<name>A0ABT2A3F6_9BURK</name>
<feature type="transmembrane region" description="Helical" evidence="6">
    <location>
        <begin position="247"/>
        <end position="264"/>
    </location>
</feature>
<evidence type="ECO:0000256" key="3">
    <source>
        <dbReference type="ARBA" id="ARBA00022692"/>
    </source>
</evidence>
<organism evidence="7 8">
    <name type="scientific">Massilia norwichensis</name>
    <dbReference type="NCBI Taxonomy" id="1442366"/>
    <lineage>
        <taxon>Bacteria</taxon>
        <taxon>Pseudomonadati</taxon>
        <taxon>Pseudomonadota</taxon>
        <taxon>Betaproteobacteria</taxon>
        <taxon>Burkholderiales</taxon>
        <taxon>Oxalobacteraceae</taxon>
        <taxon>Telluria group</taxon>
        <taxon>Massilia</taxon>
    </lineage>
</organism>
<evidence type="ECO:0000256" key="5">
    <source>
        <dbReference type="ARBA" id="ARBA00023136"/>
    </source>
</evidence>
<evidence type="ECO:0000256" key="6">
    <source>
        <dbReference type="SAM" id="Phobius"/>
    </source>
</evidence>
<dbReference type="EMBL" id="JANUGX010000005">
    <property type="protein sequence ID" value="MCS0588726.1"/>
    <property type="molecule type" value="Genomic_DNA"/>
</dbReference>
<evidence type="ECO:0000256" key="4">
    <source>
        <dbReference type="ARBA" id="ARBA00022989"/>
    </source>
</evidence>
<keyword evidence="3 6" id="KW-0812">Transmembrane</keyword>
<protein>
    <submittedName>
        <fullName evidence="7">AI-2E family transporter</fullName>
    </submittedName>
</protein>
<evidence type="ECO:0000313" key="8">
    <source>
        <dbReference type="Proteomes" id="UP001205560"/>
    </source>
</evidence>
<comment type="similarity">
    <text evidence="2">Belongs to the autoinducer-2 exporter (AI-2E) (TC 2.A.86) family.</text>
</comment>
<proteinExistence type="inferred from homology"/>
<keyword evidence="8" id="KW-1185">Reference proteome</keyword>
<comment type="caution">
    <text evidence="7">The sequence shown here is derived from an EMBL/GenBank/DDBJ whole genome shotgun (WGS) entry which is preliminary data.</text>
</comment>
<dbReference type="Proteomes" id="UP001205560">
    <property type="component" value="Unassembled WGS sequence"/>
</dbReference>
<evidence type="ECO:0000313" key="7">
    <source>
        <dbReference type="EMBL" id="MCS0588726.1"/>
    </source>
</evidence>
<comment type="subcellular location">
    <subcellularLocation>
        <location evidence="1">Membrane</location>
        <topology evidence="1">Multi-pass membrane protein</topology>
    </subcellularLocation>
</comment>
<sequence>MSDPTSPPKQRHLMRRFALVDGMAVLFLALAAGIYYAADALLLVFGCILFAILLYELSARLGRRLHINRKLALAIVVGLLLLVIGLGGWAMAPQISEQSNQLAQQLPASAQRLQQMVEQHPLLQRLAKDLPQPKELMQYLGKMVPNAGLFFGGVLGAIGNVAIILFVGIYFAISPQRYKDGFIRLVPPSKRARAGQVLDEIGATLARWLLGTSCSMLIAGIATAIGLTLLGVPLGLILGIIAGLLDFIPYLGPIMAGVPAVLIALSVDPQLALYTVALFAGIQLVQGYIVQPLIDSWAVEIAPALIIVMQLIFGTIFGFAGIALATPMTATLMVAIKMLYVEDILGDHADDKDKDEEKKDS</sequence>
<accession>A0ABT2A3F6</accession>
<keyword evidence="4 6" id="KW-1133">Transmembrane helix</keyword>
<gene>
    <name evidence="7" type="ORF">NX782_05870</name>
</gene>
<feature type="transmembrane region" description="Helical" evidence="6">
    <location>
        <begin position="149"/>
        <end position="173"/>
    </location>
</feature>
<evidence type="ECO:0000256" key="2">
    <source>
        <dbReference type="ARBA" id="ARBA00009773"/>
    </source>
</evidence>
<feature type="transmembrane region" description="Helical" evidence="6">
    <location>
        <begin position="17"/>
        <end position="36"/>
    </location>
</feature>
<dbReference type="Pfam" id="PF01594">
    <property type="entry name" value="AI-2E_transport"/>
    <property type="match status" value="1"/>
</dbReference>
<dbReference type="PANTHER" id="PTHR21716">
    <property type="entry name" value="TRANSMEMBRANE PROTEIN"/>
    <property type="match status" value="1"/>
</dbReference>
<keyword evidence="5 6" id="KW-0472">Membrane</keyword>
<dbReference type="RefSeq" id="WP_258844493.1">
    <property type="nucleotide sequence ID" value="NZ_JANUGX010000005.1"/>
</dbReference>
<dbReference type="InterPro" id="IPR002549">
    <property type="entry name" value="AI-2E-like"/>
</dbReference>
<evidence type="ECO:0000256" key="1">
    <source>
        <dbReference type="ARBA" id="ARBA00004141"/>
    </source>
</evidence>
<dbReference type="PANTHER" id="PTHR21716:SF62">
    <property type="entry name" value="TRANSPORT PROTEIN YDBI-RELATED"/>
    <property type="match status" value="1"/>
</dbReference>
<feature type="transmembrane region" description="Helical" evidence="6">
    <location>
        <begin position="301"/>
        <end position="325"/>
    </location>
</feature>
<reference evidence="7 8" key="1">
    <citation type="submission" date="2022-08" db="EMBL/GenBank/DDBJ databases">
        <title>Reclassification of Massilia species as members of the genera Telluria, Duganella, Pseudoduganella, Mokoshia gen. nov. and Zemynaea gen. nov. using orthogonal and non-orthogonal genome-based approaches.</title>
        <authorList>
            <person name="Bowman J.P."/>
        </authorList>
    </citation>
    <scope>NUCLEOTIDE SEQUENCE [LARGE SCALE GENOMIC DNA]</scope>
    <source>
        <strain evidence="7 8">LMG 28164</strain>
    </source>
</reference>
<feature type="transmembrane region" description="Helical" evidence="6">
    <location>
        <begin position="271"/>
        <end position="289"/>
    </location>
</feature>